<dbReference type="Proteomes" id="UP000018957">
    <property type="component" value="Unassembled WGS sequence"/>
</dbReference>
<accession>W3V9M4</accession>
<dbReference type="InterPro" id="IPR014942">
    <property type="entry name" value="AbiEii"/>
</dbReference>
<dbReference type="Gene3D" id="3.10.450.620">
    <property type="entry name" value="JHP933, nucleotidyltransferase-like core domain"/>
    <property type="match status" value="1"/>
</dbReference>
<gene>
    <name evidence="1" type="ORF">PTE_01938</name>
</gene>
<dbReference type="EMBL" id="AYSJ01000009">
    <property type="protein sequence ID" value="ETS31840.1"/>
    <property type="molecule type" value="Genomic_DNA"/>
</dbReference>
<name>W3V9M4_9GAMM</name>
<evidence type="ECO:0008006" key="3">
    <source>
        <dbReference type="Google" id="ProtNLM"/>
    </source>
</evidence>
<evidence type="ECO:0000313" key="1">
    <source>
        <dbReference type="EMBL" id="ETS31840.1"/>
    </source>
</evidence>
<sequence length="306" mass="35325">MKINPEDFELLVERAMQNSQVGHMRPVIEKELLHYDILFCLDQAGLLDNLVFQGGTSLRLCYGGNRFSEDLDFAGGKDFSSKQLATMKQCIEDYIGARYSLEVTVKEPESLKQEPKYAELNIDKWQISIVTTLDRKDVPKQRIKIEIANIPAYTRNALPLRNNYDFLPDGYDDTLIYTETLDEVMADKMVSLPATQKYVRHRDIWDLAWLQQQGAKPDVDLIRQKVADYKLADFANLLEQRIQSLPNVIASNAFMNEMKRFLPSNVFERTLAKEKFSSYLVATLESQLKELRLALTKNEVQPKFKL</sequence>
<dbReference type="AlphaFoldDB" id="W3V9M4"/>
<comment type="caution">
    <text evidence="1">The sequence shown here is derived from an EMBL/GenBank/DDBJ whole genome shotgun (WGS) entry which is preliminary data.</text>
</comment>
<dbReference type="RefSeq" id="WP_036845405.1">
    <property type="nucleotide sequence ID" value="NZ_AYSJ01000009.1"/>
</dbReference>
<dbReference type="PATRIC" id="fig|1004151.3.peg.1981"/>
<dbReference type="Pfam" id="PF08843">
    <property type="entry name" value="AbiEii"/>
    <property type="match status" value="1"/>
</dbReference>
<reference evidence="1 2" key="1">
    <citation type="submission" date="2013-11" db="EMBL/GenBank/DDBJ databases">
        <title>Elucidation of the Photorhabdus temperata genome and generation of transposon mutant library to identify motility mutants.</title>
        <authorList>
            <person name="Hurst S.G.IV."/>
            <person name="Micheals B."/>
            <person name="Abebe-Akele F."/>
            <person name="Rowedder H."/>
            <person name="Bullock H."/>
            <person name="Jackobeck R."/>
            <person name="Janicki E."/>
            <person name="Tisa L.S."/>
        </authorList>
    </citation>
    <scope>NUCLEOTIDE SEQUENCE [LARGE SCALE GENOMIC DNA]</scope>
    <source>
        <strain evidence="1 2">NC19</strain>
    </source>
</reference>
<protein>
    <recommendedName>
        <fullName evidence="3">Nucleotidyl transferase AbiEii/AbiGii toxin family protein</fullName>
    </recommendedName>
</protein>
<evidence type="ECO:0000313" key="2">
    <source>
        <dbReference type="Proteomes" id="UP000018957"/>
    </source>
</evidence>
<proteinExistence type="predicted"/>
<organism evidence="1 2">
    <name type="scientific">Photorhabdus khanii NC19</name>
    <dbReference type="NCBI Taxonomy" id="1004151"/>
    <lineage>
        <taxon>Bacteria</taxon>
        <taxon>Pseudomonadati</taxon>
        <taxon>Pseudomonadota</taxon>
        <taxon>Gammaproteobacteria</taxon>
        <taxon>Enterobacterales</taxon>
        <taxon>Morganellaceae</taxon>
        <taxon>Photorhabdus</taxon>
    </lineage>
</organism>
<dbReference type="OrthoDB" id="158131at2"/>
<keyword evidence="2" id="KW-1185">Reference proteome</keyword>